<feature type="compositionally biased region" description="Pro residues" evidence="10">
    <location>
        <begin position="20"/>
        <end position="30"/>
    </location>
</feature>
<dbReference type="PANTHER" id="PTHR45884:SF2">
    <property type="entry name" value="N-ACETYLTRANSFERASE ECO"/>
    <property type="match status" value="1"/>
</dbReference>
<keyword evidence="6" id="KW-0862">Zinc</keyword>
<evidence type="ECO:0000313" key="14">
    <source>
        <dbReference type="Proteomes" id="UP000736335"/>
    </source>
</evidence>
<reference evidence="13" key="2">
    <citation type="submission" date="2020-11" db="EMBL/GenBank/DDBJ databases">
        <authorList>
            <consortium name="DOE Joint Genome Institute"/>
            <person name="Kuo A."/>
            <person name="Miyauchi S."/>
            <person name="Kiss E."/>
            <person name="Drula E."/>
            <person name="Kohler A."/>
            <person name="Sanchez-Garcia M."/>
            <person name="Andreopoulos B."/>
            <person name="Barry K.W."/>
            <person name="Bonito G."/>
            <person name="Buee M."/>
            <person name="Carver A."/>
            <person name="Chen C."/>
            <person name="Cichocki N."/>
            <person name="Clum A."/>
            <person name="Culley D."/>
            <person name="Crous P.W."/>
            <person name="Fauchery L."/>
            <person name="Girlanda M."/>
            <person name="Hayes R."/>
            <person name="Keri Z."/>
            <person name="Labutti K."/>
            <person name="Lipzen A."/>
            <person name="Lombard V."/>
            <person name="Magnuson J."/>
            <person name="Maillard F."/>
            <person name="Morin E."/>
            <person name="Murat C."/>
            <person name="Nolan M."/>
            <person name="Ohm R."/>
            <person name="Pangilinan J."/>
            <person name="Pereira M."/>
            <person name="Perotto S."/>
            <person name="Peter M."/>
            <person name="Riley R."/>
            <person name="Sitrit Y."/>
            <person name="Stielow B."/>
            <person name="Szollosi G."/>
            <person name="Zifcakova L."/>
            <person name="Stursova M."/>
            <person name="Spatafora J.W."/>
            <person name="Tedersoo L."/>
            <person name="Vaario L.-M."/>
            <person name="Yamada A."/>
            <person name="Yan M."/>
            <person name="Wang P."/>
            <person name="Xu J."/>
            <person name="Bruns T."/>
            <person name="Baldrian P."/>
            <person name="Vilgalys R."/>
            <person name="Henrissat B."/>
            <person name="Grigoriev I.V."/>
            <person name="Hibbett D."/>
            <person name="Nagy L.G."/>
            <person name="Martin F.M."/>
        </authorList>
    </citation>
    <scope>NUCLEOTIDE SEQUENCE</scope>
    <source>
        <strain evidence="13">UH-Tt-Lm1</strain>
    </source>
</reference>
<protein>
    <recommendedName>
        <fullName evidence="15">N-acetyltransferase ECO1</fullName>
    </recommendedName>
</protein>
<keyword evidence="8" id="KW-0131">Cell cycle</keyword>
<evidence type="ECO:0000256" key="6">
    <source>
        <dbReference type="ARBA" id="ARBA00022833"/>
    </source>
</evidence>
<dbReference type="AlphaFoldDB" id="A0A9P6HN72"/>
<dbReference type="Pfam" id="PF13878">
    <property type="entry name" value="zf-C2H2_3"/>
    <property type="match status" value="1"/>
</dbReference>
<dbReference type="GO" id="GO:0008270">
    <property type="term" value="F:zinc ion binding"/>
    <property type="evidence" value="ECO:0007669"/>
    <property type="project" value="UniProtKB-KW"/>
</dbReference>
<gene>
    <name evidence="13" type="ORF">BJ322DRAFT_1208365</name>
</gene>
<keyword evidence="3" id="KW-0808">Transferase</keyword>
<dbReference type="Pfam" id="PF13880">
    <property type="entry name" value="Acetyltransf_13"/>
    <property type="match status" value="1"/>
</dbReference>
<evidence type="ECO:0000259" key="12">
    <source>
        <dbReference type="Pfam" id="PF13880"/>
    </source>
</evidence>
<evidence type="ECO:0000256" key="2">
    <source>
        <dbReference type="ARBA" id="ARBA00005816"/>
    </source>
</evidence>
<organism evidence="13 14">
    <name type="scientific">Thelephora terrestris</name>
    <dbReference type="NCBI Taxonomy" id="56493"/>
    <lineage>
        <taxon>Eukaryota</taxon>
        <taxon>Fungi</taxon>
        <taxon>Dikarya</taxon>
        <taxon>Basidiomycota</taxon>
        <taxon>Agaricomycotina</taxon>
        <taxon>Agaricomycetes</taxon>
        <taxon>Thelephorales</taxon>
        <taxon>Thelephoraceae</taxon>
        <taxon>Thelephora</taxon>
    </lineage>
</organism>
<dbReference type="InterPro" id="IPR028005">
    <property type="entry name" value="AcTrfase_ESCO_Znf_dom"/>
</dbReference>
<evidence type="ECO:0000256" key="3">
    <source>
        <dbReference type="ARBA" id="ARBA00022679"/>
    </source>
</evidence>
<evidence type="ECO:0000256" key="9">
    <source>
        <dbReference type="ARBA" id="ARBA00023315"/>
    </source>
</evidence>
<dbReference type="OrthoDB" id="428854at2759"/>
<comment type="subcellular location">
    <subcellularLocation>
        <location evidence="1">Nucleus</location>
    </subcellularLocation>
</comment>
<keyword evidence="7" id="KW-0539">Nucleus</keyword>
<feature type="domain" description="N-acetyltransferase ESCO acetyl-transferase" evidence="12">
    <location>
        <begin position="318"/>
        <end position="378"/>
    </location>
</feature>
<keyword evidence="5" id="KW-0863">Zinc-finger</keyword>
<dbReference type="GO" id="GO:0061733">
    <property type="term" value="F:protein-lysine-acetyltransferase activity"/>
    <property type="evidence" value="ECO:0007669"/>
    <property type="project" value="TreeGrafter"/>
</dbReference>
<reference evidence="13" key="1">
    <citation type="journal article" date="2020" name="Nat. Commun.">
        <title>Large-scale genome sequencing of mycorrhizal fungi provides insights into the early evolution of symbiotic traits.</title>
        <authorList>
            <person name="Miyauchi S."/>
            <person name="Kiss E."/>
            <person name="Kuo A."/>
            <person name="Drula E."/>
            <person name="Kohler A."/>
            <person name="Sanchez-Garcia M."/>
            <person name="Morin E."/>
            <person name="Andreopoulos B."/>
            <person name="Barry K.W."/>
            <person name="Bonito G."/>
            <person name="Buee M."/>
            <person name="Carver A."/>
            <person name="Chen C."/>
            <person name="Cichocki N."/>
            <person name="Clum A."/>
            <person name="Culley D."/>
            <person name="Crous P.W."/>
            <person name="Fauchery L."/>
            <person name="Girlanda M."/>
            <person name="Hayes R.D."/>
            <person name="Keri Z."/>
            <person name="LaButti K."/>
            <person name="Lipzen A."/>
            <person name="Lombard V."/>
            <person name="Magnuson J."/>
            <person name="Maillard F."/>
            <person name="Murat C."/>
            <person name="Nolan M."/>
            <person name="Ohm R.A."/>
            <person name="Pangilinan J."/>
            <person name="Pereira M.F."/>
            <person name="Perotto S."/>
            <person name="Peter M."/>
            <person name="Pfister S."/>
            <person name="Riley R."/>
            <person name="Sitrit Y."/>
            <person name="Stielow J.B."/>
            <person name="Szollosi G."/>
            <person name="Zifcakova L."/>
            <person name="Stursova M."/>
            <person name="Spatafora J.W."/>
            <person name="Tedersoo L."/>
            <person name="Vaario L.M."/>
            <person name="Yamada A."/>
            <person name="Yan M."/>
            <person name="Wang P."/>
            <person name="Xu J."/>
            <person name="Bruns T."/>
            <person name="Baldrian P."/>
            <person name="Vilgalys R."/>
            <person name="Dunand C."/>
            <person name="Henrissat B."/>
            <person name="Grigoriev I.V."/>
            <person name="Hibbett D."/>
            <person name="Nagy L.G."/>
            <person name="Martin F.M."/>
        </authorList>
    </citation>
    <scope>NUCLEOTIDE SEQUENCE</scope>
    <source>
        <strain evidence="13">UH-Tt-Lm1</strain>
    </source>
</reference>
<name>A0A9P6HN72_9AGAM</name>
<feature type="domain" description="N-acetyltransferase ESCO zinc-finger" evidence="11">
    <location>
        <begin position="94"/>
        <end position="131"/>
    </location>
</feature>
<dbReference type="GO" id="GO:0005634">
    <property type="term" value="C:nucleus"/>
    <property type="evidence" value="ECO:0007669"/>
    <property type="project" value="UniProtKB-SubCell"/>
</dbReference>
<comment type="caution">
    <text evidence="13">The sequence shown here is derived from an EMBL/GenBank/DDBJ whole genome shotgun (WGS) entry which is preliminary data.</text>
</comment>
<feature type="compositionally biased region" description="Polar residues" evidence="10">
    <location>
        <begin position="234"/>
        <end position="250"/>
    </location>
</feature>
<dbReference type="GO" id="GO:0007064">
    <property type="term" value="P:mitotic sister chromatid cohesion"/>
    <property type="evidence" value="ECO:0007669"/>
    <property type="project" value="TreeGrafter"/>
</dbReference>
<evidence type="ECO:0000259" key="11">
    <source>
        <dbReference type="Pfam" id="PF13878"/>
    </source>
</evidence>
<feature type="region of interest" description="Disordered" evidence="10">
    <location>
        <begin position="234"/>
        <end position="253"/>
    </location>
</feature>
<dbReference type="InterPro" id="IPR028009">
    <property type="entry name" value="ESCO_Acetyltransf_dom"/>
</dbReference>
<dbReference type="Proteomes" id="UP000736335">
    <property type="component" value="Unassembled WGS sequence"/>
</dbReference>
<feature type="region of interest" description="Disordered" evidence="10">
    <location>
        <begin position="1"/>
        <end position="87"/>
    </location>
</feature>
<keyword evidence="4" id="KW-0479">Metal-binding</keyword>
<evidence type="ECO:0000256" key="10">
    <source>
        <dbReference type="SAM" id="MobiDB-lite"/>
    </source>
</evidence>
<dbReference type="PANTHER" id="PTHR45884">
    <property type="entry name" value="N-ACETYLTRANSFERASE ECO"/>
    <property type="match status" value="1"/>
</dbReference>
<evidence type="ECO:0000256" key="1">
    <source>
        <dbReference type="ARBA" id="ARBA00004123"/>
    </source>
</evidence>
<evidence type="ECO:0008006" key="15">
    <source>
        <dbReference type="Google" id="ProtNLM"/>
    </source>
</evidence>
<evidence type="ECO:0000313" key="13">
    <source>
        <dbReference type="EMBL" id="KAF9791158.1"/>
    </source>
</evidence>
<evidence type="ECO:0000256" key="8">
    <source>
        <dbReference type="ARBA" id="ARBA00023306"/>
    </source>
</evidence>
<dbReference type="EMBL" id="WIUZ02000002">
    <property type="protein sequence ID" value="KAF9791158.1"/>
    <property type="molecule type" value="Genomic_DNA"/>
</dbReference>
<sequence length="385" mass="41790">MSSRVQRTYGRRSRSTLSSSPPPPEDPAPEPSTSSPVSTPPSSPIPKRSLSEAFSSRPSAKKPRLSQPDTKKFKSSAASSSKWKANPKKQSLIQLHFSIDASILRTCPICDLSYTKGAQDDEDLHKSHCARVQRGLEWTKDEVRESAKHGVVEIESGIRLKDGSTGRILAVNANVPGKIGSKLVHSPLRQKRNKNNQLTALFDTISLALSSPPLSRQTLAESKVYLFLLTPSASSTPKSTLGSSRSNQSNGRHREKIVGCVLAQPIAAAMRVIEETPVHQNSSVLRPPAAHTPSEENLITVDVSTSLYCSPEPLPTPLGIPRMFVSSSYRRIGIASRLLTAAAENFFHGVTLNPAKGEVAFTQPTASGKALMEKWGKKGARIYRE</sequence>
<dbReference type="GO" id="GO:0000785">
    <property type="term" value="C:chromatin"/>
    <property type="evidence" value="ECO:0007669"/>
    <property type="project" value="TreeGrafter"/>
</dbReference>
<keyword evidence="9" id="KW-0012">Acyltransferase</keyword>
<comment type="similarity">
    <text evidence="2">Belongs to the acetyltransferase family. ECO subfamily.</text>
</comment>
<evidence type="ECO:0000256" key="7">
    <source>
        <dbReference type="ARBA" id="ARBA00023242"/>
    </source>
</evidence>
<evidence type="ECO:0000256" key="5">
    <source>
        <dbReference type="ARBA" id="ARBA00022771"/>
    </source>
</evidence>
<accession>A0A9P6HN72</accession>
<proteinExistence type="inferred from homology"/>
<evidence type="ECO:0000256" key="4">
    <source>
        <dbReference type="ARBA" id="ARBA00022723"/>
    </source>
</evidence>
<keyword evidence="14" id="KW-1185">Reference proteome</keyword>
<feature type="compositionally biased region" description="Low complexity" evidence="10">
    <location>
        <begin position="75"/>
        <end position="84"/>
    </location>
</feature>